<evidence type="ECO:0000313" key="2">
    <source>
        <dbReference type="EMBL" id="KUG14429.1"/>
    </source>
</evidence>
<name>A0A0W8F0S9_9ZZZZ</name>
<dbReference type="EMBL" id="LNQE01001660">
    <property type="protein sequence ID" value="KUG14429.1"/>
    <property type="molecule type" value="Genomic_DNA"/>
</dbReference>
<comment type="caution">
    <text evidence="2">The sequence shown here is derived from an EMBL/GenBank/DDBJ whole genome shotgun (WGS) entry which is preliminary data.</text>
</comment>
<accession>A0A0W8F0S9</accession>
<protein>
    <submittedName>
        <fullName evidence="2">Uncharacterized protein</fullName>
    </submittedName>
</protein>
<feature type="compositionally biased region" description="Basic and acidic residues" evidence="1">
    <location>
        <begin position="34"/>
        <end position="43"/>
    </location>
</feature>
<reference evidence="2" key="1">
    <citation type="journal article" date="2015" name="Proc. Natl. Acad. Sci. U.S.A.">
        <title>Networks of energetic and metabolic interactions define dynamics in microbial communities.</title>
        <authorList>
            <person name="Embree M."/>
            <person name="Liu J.K."/>
            <person name="Al-Bassam M.M."/>
            <person name="Zengler K."/>
        </authorList>
    </citation>
    <scope>NUCLEOTIDE SEQUENCE</scope>
</reference>
<evidence type="ECO:0000256" key="1">
    <source>
        <dbReference type="SAM" id="MobiDB-lite"/>
    </source>
</evidence>
<gene>
    <name evidence="2" type="ORF">ASZ90_015919</name>
</gene>
<organism evidence="2">
    <name type="scientific">hydrocarbon metagenome</name>
    <dbReference type="NCBI Taxonomy" id="938273"/>
    <lineage>
        <taxon>unclassified sequences</taxon>
        <taxon>metagenomes</taxon>
        <taxon>ecological metagenomes</taxon>
    </lineage>
</organism>
<dbReference type="AlphaFoldDB" id="A0A0W8F0S9"/>
<sequence>MSIAMKRSKKENGGYTWLSTSLFMKNEGENGGENYKEESECKN</sequence>
<feature type="region of interest" description="Disordered" evidence="1">
    <location>
        <begin position="20"/>
        <end position="43"/>
    </location>
</feature>
<proteinExistence type="predicted"/>